<proteinExistence type="inferred from homology"/>
<organism evidence="5 6">
    <name type="scientific">Dovyalis caffra</name>
    <dbReference type="NCBI Taxonomy" id="77055"/>
    <lineage>
        <taxon>Eukaryota</taxon>
        <taxon>Viridiplantae</taxon>
        <taxon>Streptophyta</taxon>
        <taxon>Embryophyta</taxon>
        <taxon>Tracheophyta</taxon>
        <taxon>Spermatophyta</taxon>
        <taxon>Magnoliopsida</taxon>
        <taxon>eudicotyledons</taxon>
        <taxon>Gunneridae</taxon>
        <taxon>Pentapetalae</taxon>
        <taxon>rosids</taxon>
        <taxon>fabids</taxon>
        <taxon>Malpighiales</taxon>
        <taxon>Salicaceae</taxon>
        <taxon>Flacourtieae</taxon>
        <taxon>Dovyalis</taxon>
    </lineage>
</organism>
<evidence type="ECO:0000313" key="6">
    <source>
        <dbReference type="Proteomes" id="UP001314170"/>
    </source>
</evidence>
<dbReference type="SUPFAM" id="SSF56801">
    <property type="entry name" value="Acetyl-CoA synthetase-like"/>
    <property type="match status" value="1"/>
</dbReference>
<comment type="caution">
    <text evidence="5">The sequence shown here is derived from an EMBL/GenBank/DDBJ whole genome shotgun (WGS) entry which is preliminary data.</text>
</comment>
<dbReference type="Gene3D" id="2.30.38.10">
    <property type="entry name" value="Luciferase, Domain 3"/>
    <property type="match status" value="1"/>
</dbReference>
<name>A0AAV1SQA7_9ROSI</name>
<keyword evidence="3" id="KW-0547">Nucleotide-binding</keyword>
<protein>
    <submittedName>
        <fullName evidence="5">Uncharacterized protein</fullName>
    </submittedName>
</protein>
<reference evidence="5 6" key="1">
    <citation type="submission" date="2024-01" db="EMBL/GenBank/DDBJ databases">
        <authorList>
            <person name="Waweru B."/>
        </authorList>
    </citation>
    <scope>NUCLEOTIDE SEQUENCE [LARGE SCALE GENOMIC DNA]</scope>
</reference>
<dbReference type="EMBL" id="CAWUPB010001194">
    <property type="protein sequence ID" value="CAK7354230.1"/>
    <property type="molecule type" value="Genomic_DNA"/>
</dbReference>
<dbReference type="PANTHER" id="PTHR43859">
    <property type="entry name" value="ACYL-ACTIVATING ENZYME"/>
    <property type="match status" value="1"/>
</dbReference>
<dbReference type="AlphaFoldDB" id="A0AAV1SQA7"/>
<keyword evidence="6" id="KW-1185">Reference proteome</keyword>
<comment type="similarity">
    <text evidence="1">Belongs to the ATP-dependent AMP-binding enzyme family.</text>
</comment>
<keyword evidence="4" id="KW-0067">ATP-binding</keyword>
<dbReference type="PANTHER" id="PTHR43859:SF11">
    <property type="entry name" value="4-COUMARATE--COA LIGASE"/>
    <property type="match status" value="1"/>
</dbReference>
<gene>
    <name evidence="5" type="ORF">DCAF_LOCUS25131</name>
</gene>
<keyword evidence="2" id="KW-0436">Ligase</keyword>
<evidence type="ECO:0000256" key="3">
    <source>
        <dbReference type="ARBA" id="ARBA00022741"/>
    </source>
</evidence>
<accession>A0AAV1SQA7</accession>
<dbReference type="GO" id="GO:0005524">
    <property type="term" value="F:ATP binding"/>
    <property type="evidence" value="ECO:0007669"/>
    <property type="project" value="UniProtKB-KW"/>
</dbReference>
<evidence type="ECO:0000256" key="1">
    <source>
        <dbReference type="ARBA" id="ARBA00006432"/>
    </source>
</evidence>
<evidence type="ECO:0000256" key="2">
    <source>
        <dbReference type="ARBA" id="ARBA00022598"/>
    </source>
</evidence>
<evidence type="ECO:0000313" key="5">
    <source>
        <dbReference type="EMBL" id="CAK7354230.1"/>
    </source>
</evidence>
<evidence type="ECO:0000256" key="4">
    <source>
        <dbReference type="ARBA" id="ARBA00022840"/>
    </source>
</evidence>
<dbReference type="GO" id="GO:0016874">
    <property type="term" value="F:ligase activity"/>
    <property type="evidence" value="ECO:0007669"/>
    <property type="project" value="UniProtKB-KW"/>
</dbReference>
<sequence>MESIPNDGKPIGELMFRNILMSGYLKNSEITQKAFRGGWNHTRDLSVRHQNGLGFSVDHGYGMTEALGPAIVKPWKPELDSTFGSEKEKIRNRKGLHNLLIEGVDVKDPNTMESIPNDRKPIGELMFRNILMSGVDHGYGMTEALGPAIVKPWIPELDSTFGSEKEKIRNREGLRNLLIEGVDVKDPNTMKSVPNDRKPMMFRNILMSST</sequence>
<dbReference type="Proteomes" id="UP001314170">
    <property type="component" value="Unassembled WGS sequence"/>
</dbReference>